<feature type="signal peptide" evidence="2">
    <location>
        <begin position="1"/>
        <end position="16"/>
    </location>
</feature>
<evidence type="ECO:0000313" key="3">
    <source>
        <dbReference type="EMBL" id="TPX78132.1"/>
    </source>
</evidence>
<accession>A0A507FPC8</accession>
<dbReference type="Proteomes" id="UP000320333">
    <property type="component" value="Unassembled WGS sequence"/>
</dbReference>
<sequence>MLFAPILFLACLQTCALPQIGPLASFLPTSQTTRSGLATAKFSTTTAAKVGSSTKTVSSATPSFKPVALMAVSSTISTTKSTTSSSTTSSTSSLSTTTTTTRTSTTQTSSTTTTSTVTSTTRTTTTTTRFTTTASSSRSLSSSTRPISTSTTKITTTKTSTTATSITTSPIQEISPRYFYGGGPVLSSVEITIVFYNSTTLDQSDLVDYYNFLSTSQQMNLLKEYNTPSQTITKGKLVGTYRETKNLKSSLDDLSHVRPYFRDLVLKGTINPTPNSYYALHLGKGITVSMGGGSSCITFGGYHNAIYIADIYPNTTYLYYGLIPYCGTKAMDMAPAISHELVEAITDPLPPQGWYSQTFGEIADICSGIYSQLLDDAGKQWWVQRLWSNKEAKCIASAPDIPATTATTPSASVLTSTKTDKTPAKTMNYYGQPLVTNIEIKPILLGPSVQFQSNISSMYSFLSTQFVDLLAEYSTPNYRISRGTTLPPRIDASMTRALISDEIDIKNYLRKLVQNKLLTPAQNSFYPIHLAPGITVTINGYATCSSYCAYSGAIDISDLSDTPILFYAVIPDPKPSCLCQTSPDPFRNVVAAASAQIAATITNGQGWGWYNQYVGDVTNACDGLYAPMTDSNRIVWTIQKVWSNVLQMCISSPAPYQYIRATSAATTKQTSETTSTTLSSTLESTVKLTTSSTTTATTTTTITTRTTTALAAPKVFNFGALLPKSTTSTASAAVNLLSGKYMVIGGVLPSPYAPENATASERAPDSISQVSATAISNQSRNGSIAAAAAAVSMKTVSSNSFGNVAVSKLFLILLLILQL</sequence>
<name>A0A507FPC8_9FUNG</name>
<evidence type="ECO:0000256" key="2">
    <source>
        <dbReference type="SAM" id="SignalP"/>
    </source>
</evidence>
<keyword evidence="2" id="KW-0732">Signal</keyword>
<feature type="chain" id="PRO_5021509115" evidence="2">
    <location>
        <begin position="17"/>
        <end position="819"/>
    </location>
</feature>
<evidence type="ECO:0000313" key="4">
    <source>
        <dbReference type="Proteomes" id="UP000320333"/>
    </source>
</evidence>
<proteinExistence type="predicted"/>
<keyword evidence="4" id="KW-1185">Reference proteome</keyword>
<protein>
    <submittedName>
        <fullName evidence="3">Uncharacterized protein</fullName>
    </submittedName>
</protein>
<organism evidence="3 4">
    <name type="scientific">Chytriomyces confervae</name>
    <dbReference type="NCBI Taxonomy" id="246404"/>
    <lineage>
        <taxon>Eukaryota</taxon>
        <taxon>Fungi</taxon>
        <taxon>Fungi incertae sedis</taxon>
        <taxon>Chytridiomycota</taxon>
        <taxon>Chytridiomycota incertae sedis</taxon>
        <taxon>Chytridiomycetes</taxon>
        <taxon>Chytridiales</taxon>
        <taxon>Chytriomycetaceae</taxon>
        <taxon>Chytriomyces</taxon>
    </lineage>
</organism>
<comment type="caution">
    <text evidence="3">The sequence shown here is derived from an EMBL/GenBank/DDBJ whole genome shotgun (WGS) entry which is preliminary data.</text>
</comment>
<dbReference type="EMBL" id="QEAP01000008">
    <property type="protein sequence ID" value="TPX78132.1"/>
    <property type="molecule type" value="Genomic_DNA"/>
</dbReference>
<feature type="region of interest" description="Disordered" evidence="1">
    <location>
        <begin position="79"/>
        <end position="161"/>
    </location>
</feature>
<dbReference type="OrthoDB" id="2144576at2759"/>
<dbReference type="STRING" id="246404.A0A507FPC8"/>
<gene>
    <name evidence="3" type="ORF">CcCBS67573_g00619</name>
</gene>
<reference evidence="3 4" key="1">
    <citation type="journal article" date="2019" name="Sci. Rep.">
        <title>Comparative genomics of chytrid fungi reveal insights into the obligate biotrophic and pathogenic lifestyle of Synchytrium endobioticum.</title>
        <authorList>
            <person name="van de Vossenberg B.T.L.H."/>
            <person name="Warris S."/>
            <person name="Nguyen H.D.T."/>
            <person name="van Gent-Pelzer M.P.E."/>
            <person name="Joly D.L."/>
            <person name="van de Geest H.C."/>
            <person name="Bonants P.J.M."/>
            <person name="Smith D.S."/>
            <person name="Levesque C.A."/>
            <person name="van der Lee T.A.J."/>
        </authorList>
    </citation>
    <scope>NUCLEOTIDE SEQUENCE [LARGE SCALE GENOMIC DNA]</scope>
    <source>
        <strain evidence="3 4">CBS 675.73</strain>
    </source>
</reference>
<dbReference type="AlphaFoldDB" id="A0A507FPC8"/>
<evidence type="ECO:0000256" key="1">
    <source>
        <dbReference type="SAM" id="MobiDB-lite"/>
    </source>
</evidence>